<dbReference type="FunFam" id="3.20.20.70:FF:000014">
    <property type="entry name" value="Probable dual-specificity RNA methyltransferase RlmN"/>
    <property type="match status" value="1"/>
</dbReference>
<feature type="binding site" evidence="14">
    <location>
        <position position="125"/>
    </location>
    <ligand>
        <name>[4Fe-4S] cluster</name>
        <dbReference type="ChEBI" id="CHEBI:49883"/>
        <note>4Fe-4S-S-AdoMet</note>
    </ligand>
</feature>
<evidence type="ECO:0000313" key="16">
    <source>
        <dbReference type="EMBL" id="SNV35927.1"/>
    </source>
</evidence>
<keyword evidence="13 14" id="KW-1015">Disulfide bond</keyword>
<reference evidence="16 17" key="1">
    <citation type="submission" date="2017-06" db="EMBL/GenBank/DDBJ databases">
        <authorList>
            <consortium name="Pathogen Informatics"/>
        </authorList>
    </citation>
    <scope>NUCLEOTIDE SEQUENCE [LARGE SCALE GENOMIC DNA]</scope>
    <source>
        <strain evidence="16 17">NCTC12149</strain>
    </source>
</reference>
<dbReference type="GO" id="GO:0019843">
    <property type="term" value="F:rRNA binding"/>
    <property type="evidence" value="ECO:0007669"/>
    <property type="project" value="UniProtKB-UniRule"/>
</dbReference>
<dbReference type="PIRSF" id="PIRSF006004">
    <property type="entry name" value="CHP00048"/>
    <property type="match status" value="1"/>
</dbReference>
<comment type="caution">
    <text evidence="14">Lacks conserved residue(s) required for the propagation of feature annotation.</text>
</comment>
<keyword evidence="4 14" id="KW-0963">Cytoplasm</keyword>
<feature type="binding site" evidence="14">
    <location>
        <position position="204"/>
    </location>
    <ligand>
        <name>S-adenosyl-L-methionine</name>
        <dbReference type="ChEBI" id="CHEBI:59789"/>
    </ligand>
</feature>
<dbReference type="GO" id="GO:0030488">
    <property type="term" value="P:tRNA methylation"/>
    <property type="evidence" value="ECO:0007669"/>
    <property type="project" value="UniProtKB-UniRule"/>
</dbReference>
<dbReference type="InterPro" id="IPR004383">
    <property type="entry name" value="rRNA_lsu_MTrfase_RlmN/Cfr"/>
</dbReference>
<evidence type="ECO:0000256" key="12">
    <source>
        <dbReference type="ARBA" id="ARBA00023014"/>
    </source>
</evidence>
<keyword evidence="11 14" id="KW-0408">Iron</keyword>
<dbReference type="NCBIfam" id="TIGR00048">
    <property type="entry name" value="rRNA_mod_RlmN"/>
    <property type="match status" value="1"/>
</dbReference>
<feature type="binding site" evidence="14">
    <location>
        <position position="303"/>
    </location>
    <ligand>
        <name>S-adenosyl-L-methionine</name>
        <dbReference type="ChEBI" id="CHEBI:59789"/>
    </ligand>
</feature>
<feature type="binding site" evidence="14">
    <location>
        <begin position="172"/>
        <end position="173"/>
    </location>
    <ligand>
        <name>S-adenosyl-L-methionine</name>
        <dbReference type="ChEBI" id="CHEBI:59789"/>
    </ligand>
</feature>
<dbReference type="PANTHER" id="PTHR30544:SF5">
    <property type="entry name" value="RADICAL SAM CORE DOMAIN-CONTAINING PROTEIN"/>
    <property type="match status" value="1"/>
</dbReference>
<evidence type="ECO:0000256" key="8">
    <source>
        <dbReference type="ARBA" id="ARBA00022691"/>
    </source>
</evidence>
<dbReference type="InterPro" id="IPR027492">
    <property type="entry name" value="RNA_MTrfase_RlmN"/>
</dbReference>
<dbReference type="KEGG" id="smiz:4412673_00095"/>
<dbReference type="EC" id="2.1.1.192" evidence="14"/>
<comment type="function">
    <text evidence="14">Specifically methylates position 2 of adenine 2503 in 23S rRNA and position 2 of adenine 37 in tRNAs.</text>
</comment>
<dbReference type="SUPFAM" id="SSF102114">
    <property type="entry name" value="Radical SAM enzymes"/>
    <property type="match status" value="1"/>
</dbReference>
<evidence type="ECO:0000256" key="14">
    <source>
        <dbReference type="HAMAP-Rule" id="MF_01849"/>
    </source>
</evidence>
<dbReference type="InterPro" id="IPR058240">
    <property type="entry name" value="rSAM_sf"/>
</dbReference>
<keyword evidence="7 14" id="KW-0808">Transferase</keyword>
<keyword evidence="10 14" id="KW-0479">Metal-binding</keyword>
<evidence type="ECO:0000256" key="1">
    <source>
        <dbReference type="ARBA" id="ARBA00004496"/>
    </source>
</evidence>
<comment type="miscellaneous">
    <text evidence="14">Reaction proceeds by a ping-pong mechanism involving intermediate methylation of a conserved cysteine residue.</text>
</comment>
<keyword evidence="3 14" id="KW-0004">4Fe-4S</keyword>
<evidence type="ECO:0000313" key="17">
    <source>
        <dbReference type="Proteomes" id="UP000215355"/>
    </source>
</evidence>
<keyword evidence="8 14" id="KW-0949">S-adenosyl-L-methionine</keyword>
<accession>A0AAJ5BYL0</accession>
<comment type="catalytic activity">
    <reaction evidence="14">
        <text>adenosine(37) in tRNA + 2 reduced [2Fe-2S]-[ferredoxin] + 2 S-adenosyl-L-methionine = 2-methyladenosine(37) in tRNA + 5'-deoxyadenosine + L-methionine + 2 oxidized [2Fe-2S]-[ferredoxin] + S-adenosyl-L-homocysteine</text>
        <dbReference type="Rhea" id="RHEA:43332"/>
        <dbReference type="Rhea" id="RHEA-COMP:10000"/>
        <dbReference type="Rhea" id="RHEA-COMP:10001"/>
        <dbReference type="Rhea" id="RHEA-COMP:10162"/>
        <dbReference type="Rhea" id="RHEA-COMP:10485"/>
        <dbReference type="ChEBI" id="CHEBI:17319"/>
        <dbReference type="ChEBI" id="CHEBI:33737"/>
        <dbReference type="ChEBI" id="CHEBI:33738"/>
        <dbReference type="ChEBI" id="CHEBI:57844"/>
        <dbReference type="ChEBI" id="CHEBI:57856"/>
        <dbReference type="ChEBI" id="CHEBI:59789"/>
        <dbReference type="ChEBI" id="CHEBI:74411"/>
        <dbReference type="ChEBI" id="CHEBI:74497"/>
        <dbReference type="EC" id="2.1.1.192"/>
    </reaction>
</comment>
<evidence type="ECO:0000256" key="2">
    <source>
        <dbReference type="ARBA" id="ARBA00007544"/>
    </source>
</evidence>
<keyword evidence="9 14" id="KW-0819">tRNA processing</keyword>
<name>A0AAJ5BYL0_9SPHI</name>
<protein>
    <recommendedName>
        <fullName evidence="14">Probable dual-specificity RNA methyltransferase RlmN</fullName>
        <ecNumber evidence="14">2.1.1.192</ecNumber>
    </recommendedName>
    <alternativeName>
        <fullName evidence="14">23S rRNA (adenine(2503)-C(2))-methyltransferase</fullName>
    </alternativeName>
    <alternativeName>
        <fullName evidence="14">23S rRNA m2A2503 methyltransferase</fullName>
    </alternativeName>
    <alternativeName>
        <fullName evidence="14">Ribosomal RNA large subunit methyltransferase N</fullName>
    </alternativeName>
    <alternativeName>
        <fullName evidence="14">tRNA (adenine(37)-C(2))-methyltransferase</fullName>
    </alternativeName>
    <alternativeName>
        <fullName evidence="14">tRNA m2A37 methyltransferase</fullName>
    </alternativeName>
</protein>
<dbReference type="Gene3D" id="3.20.20.70">
    <property type="entry name" value="Aldolase class I"/>
    <property type="match status" value="1"/>
</dbReference>
<dbReference type="GO" id="GO:0002935">
    <property type="term" value="F:tRNA (adenine(37)-C2)-methyltransferase activity"/>
    <property type="evidence" value="ECO:0007669"/>
    <property type="project" value="UniProtKB-UniRule"/>
</dbReference>
<evidence type="ECO:0000256" key="10">
    <source>
        <dbReference type="ARBA" id="ARBA00022723"/>
    </source>
</evidence>
<keyword evidence="12 14" id="KW-0411">Iron-sulfur</keyword>
<comment type="subcellular location">
    <subcellularLocation>
        <location evidence="1 14">Cytoplasm</location>
    </subcellularLocation>
</comment>
<dbReference type="Gene3D" id="1.10.150.530">
    <property type="match status" value="1"/>
</dbReference>
<feature type="active site" description="Proton acceptor" evidence="14">
    <location>
        <position position="101"/>
    </location>
</feature>
<dbReference type="GO" id="GO:0051539">
    <property type="term" value="F:4 iron, 4 sulfur cluster binding"/>
    <property type="evidence" value="ECO:0007669"/>
    <property type="project" value="UniProtKB-UniRule"/>
</dbReference>
<feature type="active site" description="S-methylcysteine intermediate" evidence="14">
    <location>
        <position position="346"/>
    </location>
</feature>
<dbReference type="SFLD" id="SFLDG01062">
    <property type="entry name" value="methyltransferase_(Class_A)"/>
    <property type="match status" value="1"/>
</dbReference>
<dbReference type="PANTHER" id="PTHR30544">
    <property type="entry name" value="23S RRNA METHYLTRANSFERASE"/>
    <property type="match status" value="1"/>
</dbReference>
<organism evidence="16 17">
    <name type="scientific">Sphingobacterium mizutaii</name>
    <dbReference type="NCBI Taxonomy" id="1010"/>
    <lineage>
        <taxon>Bacteria</taxon>
        <taxon>Pseudomonadati</taxon>
        <taxon>Bacteroidota</taxon>
        <taxon>Sphingobacteriia</taxon>
        <taxon>Sphingobacteriales</taxon>
        <taxon>Sphingobacteriaceae</taxon>
        <taxon>Sphingobacterium</taxon>
    </lineage>
</organism>
<evidence type="ECO:0000256" key="9">
    <source>
        <dbReference type="ARBA" id="ARBA00022694"/>
    </source>
</evidence>
<dbReference type="InterPro" id="IPR048641">
    <property type="entry name" value="RlmN_N"/>
</dbReference>
<dbReference type="Pfam" id="PF21016">
    <property type="entry name" value="RlmN_N"/>
    <property type="match status" value="1"/>
</dbReference>
<dbReference type="CDD" id="cd01335">
    <property type="entry name" value="Radical_SAM"/>
    <property type="match status" value="1"/>
</dbReference>
<dbReference type="GO" id="GO:0070040">
    <property type="term" value="F:rRNA (adenine(2503)-C2-)-methyltransferase activity"/>
    <property type="evidence" value="ECO:0007669"/>
    <property type="project" value="UniProtKB-UniRule"/>
</dbReference>
<evidence type="ECO:0000259" key="15">
    <source>
        <dbReference type="PROSITE" id="PS51918"/>
    </source>
</evidence>
<dbReference type="GO" id="GO:0046872">
    <property type="term" value="F:metal ion binding"/>
    <property type="evidence" value="ECO:0007669"/>
    <property type="project" value="UniProtKB-KW"/>
</dbReference>
<dbReference type="InterPro" id="IPR040072">
    <property type="entry name" value="Methyltransferase_A"/>
</dbReference>
<dbReference type="InterPro" id="IPR013785">
    <property type="entry name" value="Aldolase_TIM"/>
</dbReference>
<sequence>MYLCNVEKAVKTVDIRSLSLAQLKDALVEMGEQGFRAKQIYEWLWQKSCTDFDEMSNLSKSLRETLKANFTINAVKVKQSQISSDKTIKSTFSLYDNNVIEGVLIPADDRMTACVSSQVGCSLTCKFCATGYMDRKRNLNADEIYDQVVLIAKQAEEKYGHPLTNIVYMGMGEPLLNYSNMMKSVDRITSPDGLNMAAKRITVSTAGIAKMIKKLGDDEVRFNLALSLHAANDDKRNEIMPINEQNSLAALAEALKYFYAKTKSPITFEYIVFHNFNDELQDAKELAKFCKNVPCKVNIIEYNPIALADFVNAEADKIDQFATYLRSQGVITNVRRSRGKDIDAACGQLAIKDKDKEASEA</sequence>
<dbReference type="PROSITE" id="PS51918">
    <property type="entry name" value="RADICAL_SAM"/>
    <property type="match status" value="1"/>
</dbReference>
<dbReference type="AlphaFoldDB" id="A0AAJ5BYL0"/>
<feature type="domain" description="Radical SAM core" evidence="15">
    <location>
        <begin position="107"/>
        <end position="341"/>
    </location>
</feature>
<feature type="binding site" evidence="14">
    <location>
        <begin position="227"/>
        <end position="229"/>
    </location>
    <ligand>
        <name>S-adenosyl-L-methionine</name>
        <dbReference type="ChEBI" id="CHEBI:59789"/>
    </ligand>
</feature>
<keyword evidence="6 14" id="KW-0489">Methyltransferase</keyword>
<dbReference type="SMART" id="SM00729">
    <property type="entry name" value="Elp3"/>
    <property type="match status" value="1"/>
</dbReference>
<dbReference type="Proteomes" id="UP000215355">
    <property type="component" value="Chromosome 1"/>
</dbReference>
<dbReference type="GO" id="GO:0070475">
    <property type="term" value="P:rRNA base methylation"/>
    <property type="evidence" value="ECO:0007669"/>
    <property type="project" value="UniProtKB-UniRule"/>
</dbReference>
<evidence type="ECO:0000256" key="7">
    <source>
        <dbReference type="ARBA" id="ARBA00022679"/>
    </source>
</evidence>
<comment type="similarity">
    <text evidence="2 14">Belongs to the radical SAM superfamily. RlmN family.</text>
</comment>
<keyword evidence="5 14" id="KW-0698">rRNA processing</keyword>
<feature type="binding site" evidence="14">
    <location>
        <position position="121"/>
    </location>
    <ligand>
        <name>[4Fe-4S] cluster</name>
        <dbReference type="ChEBI" id="CHEBI:49883"/>
        <note>4Fe-4S-S-AdoMet</note>
    </ligand>
</feature>
<evidence type="ECO:0000256" key="11">
    <source>
        <dbReference type="ARBA" id="ARBA00023004"/>
    </source>
</evidence>
<evidence type="ECO:0000256" key="3">
    <source>
        <dbReference type="ARBA" id="ARBA00022485"/>
    </source>
</evidence>
<gene>
    <name evidence="14 16" type="primary">rlmN</name>
    <name evidence="16" type="ORF">SAMEA4412673_00095</name>
</gene>
<feature type="binding site" evidence="14">
    <location>
        <position position="128"/>
    </location>
    <ligand>
        <name>[4Fe-4S] cluster</name>
        <dbReference type="ChEBI" id="CHEBI:49883"/>
        <note>4Fe-4S-S-AdoMet</note>
    </ligand>
</feature>
<dbReference type="SFLD" id="SFLDF00275">
    <property type="entry name" value="adenosine_C2_methyltransferase"/>
    <property type="match status" value="1"/>
</dbReference>
<dbReference type="GO" id="GO:0000049">
    <property type="term" value="F:tRNA binding"/>
    <property type="evidence" value="ECO:0007669"/>
    <property type="project" value="UniProtKB-UniRule"/>
</dbReference>
<evidence type="ECO:0000256" key="4">
    <source>
        <dbReference type="ARBA" id="ARBA00022490"/>
    </source>
</evidence>
<evidence type="ECO:0000256" key="5">
    <source>
        <dbReference type="ARBA" id="ARBA00022552"/>
    </source>
</evidence>
<dbReference type="InterPro" id="IPR007197">
    <property type="entry name" value="rSAM"/>
</dbReference>
<comment type="catalytic activity">
    <reaction evidence="14">
        <text>adenosine(2503) in 23S rRNA + 2 reduced [2Fe-2S]-[ferredoxin] + 2 S-adenosyl-L-methionine = 2-methyladenosine(2503) in 23S rRNA + 5'-deoxyadenosine + L-methionine + 2 oxidized [2Fe-2S]-[ferredoxin] + S-adenosyl-L-homocysteine</text>
        <dbReference type="Rhea" id="RHEA:42916"/>
        <dbReference type="Rhea" id="RHEA-COMP:10000"/>
        <dbReference type="Rhea" id="RHEA-COMP:10001"/>
        <dbReference type="Rhea" id="RHEA-COMP:10152"/>
        <dbReference type="Rhea" id="RHEA-COMP:10282"/>
        <dbReference type="ChEBI" id="CHEBI:17319"/>
        <dbReference type="ChEBI" id="CHEBI:33737"/>
        <dbReference type="ChEBI" id="CHEBI:33738"/>
        <dbReference type="ChEBI" id="CHEBI:57844"/>
        <dbReference type="ChEBI" id="CHEBI:57856"/>
        <dbReference type="ChEBI" id="CHEBI:59789"/>
        <dbReference type="ChEBI" id="CHEBI:74411"/>
        <dbReference type="ChEBI" id="CHEBI:74497"/>
        <dbReference type="EC" id="2.1.1.192"/>
    </reaction>
</comment>
<dbReference type="SFLD" id="SFLDS00029">
    <property type="entry name" value="Radical_SAM"/>
    <property type="match status" value="1"/>
</dbReference>
<dbReference type="EMBL" id="LT906468">
    <property type="protein sequence ID" value="SNV35927.1"/>
    <property type="molecule type" value="Genomic_DNA"/>
</dbReference>
<proteinExistence type="inferred from homology"/>
<evidence type="ECO:0000256" key="13">
    <source>
        <dbReference type="ARBA" id="ARBA00023157"/>
    </source>
</evidence>
<comment type="cofactor">
    <cofactor evidence="14">
        <name>[4Fe-4S] cluster</name>
        <dbReference type="ChEBI" id="CHEBI:49883"/>
    </cofactor>
    <text evidence="14">Binds 1 [4Fe-4S] cluster. The cluster is coordinated with 3 cysteines and an exchangeable S-adenosyl-L-methionine.</text>
</comment>
<dbReference type="InterPro" id="IPR006638">
    <property type="entry name" value="Elp3/MiaA/NifB-like_rSAM"/>
</dbReference>
<dbReference type="GO" id="GO:0005737">
    <property type="term" value="C:cytoplasm"/>
    <property type="evidence" value="ECO:0007669"/>
    <property type="project" value="UniProtKB-SubCell"/>
</dbReference>
<evidence type="ECO:0000256" key="6">
    <source>
        <dbReference type="ARBA" id="ARBA00022603"/>
    </source>
</evidence>
<dbReference type="RefSeq" id="WP_093100109.1">
    <property type="nucleotide sequence ID" value="NZ_CP158798.1"/>
</dbReference>
<dbReference type="Pfam" id="PF04055">
    <property type="entry name" value="Radical_SAM"/>
    <property type="match status" value="1"/>
</dbReference>
<dbReference type="HAMAP" id="MF_01849">
    <property type="entry name" value="RNA_methyltr_RlmN"/>
    <property type="match status" value="1"/>
</dbReference>